<dbReference type="EMBL" id="VZAH01000076">
    <property type="protein sequence ID" value="MQP14076.1"/>
    <property type="molecule type" value="Genomic_DNA"/>
</dbReference>
<dbReference type="SUPFAM" id="SSF82679">
    <property type="entry name" value="N-utilization substance G protein NusG, N-terminal domain"/>
    <property type="match status" value="1"/>
</dbReference>
<dbReference type="Gene3D" id="3.30.70.940">
    <property type="entry name" value="NusG, N-terminal domain"/>
    <property type="match status" value="1"/>
</dbReference>
<proteinExistence type="predicted"/>
<dbReference type="CDD" id="cd09895">
    <property type="entry name" value="NGN_SP_UpxY"/>
    <property type="match status" value="1"/>
</dbReference>
<evidence type="ECO:0000313" key="3">
    <source>
        <dbReference type="EMBL" id="MQP14076.1"/>
    </source>
</evidence>
<gene>
    <name evidence="3" type="ORF">F7D25_06575</name>
</gene>
<dbReference type="AlphaFoldDB" id="A0A6G1VKI7"/>
<comment type="caution">
    <text evidence="3">The sequence shown here is derived from an EMBL/GenBank/DDBJ whole genome shotgun (WGS) entry which is preliminary data.</text>
</comment>
<feature type="domain" description="NusG-like N-terminal" evidence="2">
    <location>
        <begin position="12"/>
        <end position="111"/>
    </location>
</feature>
<dbReference type="GO" id="GO:0006354">
    <property type="term" value="P:DNA-templated transcription elongation"/>
    <property type="evidence" value="ECO:0007669"/>
    <property type="project" value="InterPro"/>
</dbReference>
<reference evidence="3 4" key="1">
    <citation type="submission" date="2019-09" db="EMBL/GenBank/DDBJ databases">
        <title>Distinct polysaccharide growth profiles of human intestinal Prevotella copri isolates.</title>
        <authorList>
            <person name="Fehlner-Peach H."/>
            <person name="Magnabosco C."/>
            <person name="Raghavan V."/>
            <person name="Scher J.U."/>
            <person name="Tett A."/>
            <person name="Cox L.M."/>
            <person name="Gottsegen C."/>
            <person name="Watters A."/>
            <person name="Wiltshire- Gordon J.D."/>
            <person name="Segata N."/>
            <person name="Bonneau R."/>
            <person name="Littman D.R."/>
        </authorList>
    </citation>
    <scope>NUCLEOTIDE SEQUENCE [LARGE SCALE GENOMIC DNA]</scope>
    <source>
        <strain evidence="4">iAA917</strain>
    </source>
</reference>
<dbReference type="InterPro" id="IPR036735">
    <property type="entry name" value="NGN_dom_sf"/>
</dbReference>
<dbReference type="InterPro" id="IPR006645">
    <property type="entry name" value="NGN-like_dom"/>
</dbReference>
<organism evidence="3 4">
    <name type="scientific">Segatella copri</name>
    <dbReference type="NCBI Taxonomy" id="165179"/>
    <lineage>
        <taxon>Bacteria</taxon>
        <taxon>Pseudomonadati</taxon>
        <taxon>Bacteroidota</taxon>
        <taxon>Bacteroidia</taxon>
        <taxon>Bacteroidales</taxon>
        <taxon>Prevotellaceae</taxon>
        <taxon>Segatella</taxon>
    </lineage>
</organism>
<dbReference type="OrthoDB" id="1491263at2"/>
<dbReference type="RefSeq" id="WP_153091758.1">
    <property type="nucleotide sequence ID" value="NZ_VZAH01000076.1"/>
</dbReference>
<dbReference type="Proteomes" id="UP000477980">
    <property type="component" value="Unassembled WGS sequence"/>
</dbReference>
<evidence type="ECO:0000259" key="2">
    <source>
        <dbReference type="Pfam" id="PF02357"/>
    </source>
</evidence>
<dbReference type="Pfam" id="PF02357">
    <property type="entry name" value="NusG"/>
    <property type="match status" value="1"/>
</dbReference>
<name>A0A6G1VKI7_9BACT</name>
<protein>
    <submittedName>
        <fullName evidence="3">UpxY family transcription antiterminator</fullName>
    </submittedName>
</protein>
<evidence type="ECO:0000313" key="4">
    <source>
        <dbReference type="Proteomes" id="UP000477980"/>
    </source>
</evidence>
<keyword evidence="1" id="KW-0804">Transcription</keyword>
<dbReference type="NCBIfam" id="NF033644">
    <property type="entry name" value="antiterm_UpxY"/>
    <property type="match status" value="1"/>
</dbReference>
<sequence>MSLGSPDEAPIWYAMSAPYREMKVADYLKAKEDIKVFLPLERCERMAGQHIRRRVISYRPVVRNLLFVKATPGRMRDLKQIYNSMLQFKTRPMDGHSEVITIPDKEMEDFMALYENVEDANRHFFLPGEINLRPEARVRIEDGVFAGLEGYYQKVKGCKSGKGKDEKCFVVKIEGFLSCAAFLTECNFVSLAGKKEKKEEGKGKKK</sequence>
<evidence type="ECO:0000256" key="1">
    <source>
        <dbReference type="ARBA" id="ARBA00023163"/>
    </source>
</evidence>
<accession>A0A6G1VKI7</accession>